<dbReference type="GO" id="GO:0000124">
    <property type="term" value="C:SAGA complex"/>
    <property type="evidence" value="ECO:0007669"/>
    <property type="project" value="TreeGrafter"/>
</dbReference>
<keyword evidence="4" id="KW-0539">Nucleus</keyword>
<accession>A0A5B8MIC6</accession>
<keyword evidence="2" id="KW-0805">Transcription regulation</keyword>
<dbReference type="GO" id="GO:0006367">
    <property type="term" value="P:transcription initiation at RNA polymerase II promoter"/>
    <property type="evidence" value="ECO:0007669"/>
    <property type="project" value="TreeGrafter"/>
</dbReference>
<evidence type="ECO:0000256" key="3">
    <source>
        <dbReference type="ARBA" id="ARBA00023163"/>
    </source>
</evidence>
<evidence type="ECO:0000256" key="5">
    <source>
        <dbReference type="ARBA" id="ARBA00025730"/>
    </source>
</evidence>
<dbReference type="PANTHER" id="PTHR21242">
    <property type="entry name" value="TRANSCRIPTION INITIATION FACTOR TFIID SUBUNIT 10"/>
    <property type="match status" value="1"/>
</dbReference>
<evidence type="ECO:0008006" key="8">
    <source>
        <dbReference type="Google" id="ProtNLM"/>
    </source>
</evidence>
<reference evidence="6 7" key="1">
    <citation type="submission" date="2018-07" db="EMBL/GenBank/DDBJ databases">
        <title>The complete nuclear genome of the prasinophyte Chloropicon primus (CCMP1205).</title>
        <authorList>
            <person name="Pombert J.-F."/>
            <person name="Otis C."/>
            <person name="Turmel M."/>
            <person name="Lemieux C."/>
        </authorList>
    </citation>
    <scope>NUCLEOTIDE SEQUENCE [LARGE SCALE GENOMIC DNA]</scope>
    <source>
        <strain evidence="6 7">CCMP1205</strain>
    </source>
</reference>
<dbReference type="OrthoDB" id="154356at2759"/>
<sequence>MAEQGAEEWVRKGREIREAVREHTPAVPVELVEYYAKKQGLSIKDPQVAKIIAASTEEFLGRVLGDALELTKKAQGQAGNVRKDGRPQDTLQLDILAKALKDSGINISGNQYL</sequence>
<evidence type="ECO:0000313" key="7">
    <source>
        <dbReference type="Proteomes" id="UP000316726"/>
    </source>
</evidence>
<gene>
    <name evidence="6" type="ORF">A3770_02p19330</name>
</gene>
<comment type="similarity">
    <text evidence="5">Belongs to the TAF10 family.</text>
</comment>
<dbReference type="EMBL" id="CP031035">
    <property type="protein sequence ID" value="QDZ19415.1"/>
    <property type="molecule type" value="Genomic_DNA"/>
</dbReference>
<keyword evidence="7" id="KW-1185">Reference proteome</keyword>
<keyword evidence="3" id="KW-0804">Transcription</keyword>
<dbReference type="AlphaFoldDB" id="A0A5B8MIC6"/>
<name>A0A5B8MIC6_9CHLO</name>
<proteinExistence type="inferred from homology"/>
<comment type="subcellular location">
    <subcellularLocation>
        <location evidence="1">Nucleus</location>
    </subcellularLocation>
</comment>
<evidence type="ECO:0000256" key="2">
    <source>
        <dbReference type="ARBA" id="ARBA00023015"/>
    </source>
</evidence>
<dbReference type="GO" id="GO:0005669">
    <property type="term" value="C:transcription factor TFIID complex"/>
    <property type="evidence" value="ECO:0007669"/>
    <property type="project" value="TreeGrafter"/>
</dbReference>
<protein>
    <recommendedName>
        <fullName evidence="8">Transcription initiation factor TFIID subunit 10</fullName>
    </recommendedName>
</protein>
<evidence type="ECO:0000313" key="6">
    <source>
        <dbReference type="EMBL" id="QDZ19415.1"/>
    </source>
</evidence>
<evidence type="ECO:0000256" key="1">
    <source>
        <dbReference type="ARBA" id="ARBA00004123"/>
    </source>
</evidence>
<dbReference type="InterPro" id="IPR003923">
    <property type="entry name" value="TAF10"/>
</dbReference>
<dbReference type="Pfam" id="PF03540">
    <property type="entry name" value="TAF10"/>
    <property type="match status" value="1"/>
</dbReference>
<dbReference type="PRINTS" id="PR01443">
    <property type="entry name" value="TFIID30KDSUB"/>
</dbReference>
<dbReference type="GO" id="GO:0016251">
    <property type="term" value="F:RNA polymerase II general transcription initiation factor activity"/>
    <property type="evidence" value="ECO:0007669"/>
    <property type="project" value="TreeGrafter"/>
</dbReference>
<dbReference type="PANTHER" id="PTHR21242:SF0">
    <property type="entry name" value="TRANSCRIPTION INITIATION FACTOR TFIID SUBUNIT 10"/>
    <property type="match status" value="1"/>
</dbReference>
<dbReference type="CDD" id="cd07982">
    <property type="entry name" value="HFD_TAF10"/>
    <property type="match status" value="1"/>
</dbReference>
<dbReference type="STRING" id="1764295.A0A5B8MIC6"/>
<organism evidence="6 7">
    <name type="scientific">Chloropicon primus</name>
    <dbReference type="NCBI Taxonomy" id="1764295"/>
    <lineage>
        <taxon>Eukaryota</taxon>
        <taxon>Viridiplantae</taxon>
        <taxon>Chlorophyta</taxon>
        <taxon>Chloropicophyceae</taxon>
        <taxon>Chloropicales</taxon>
        <taxon>Chloropicaceae</taxon>
        <taxon>Chloropicon</taxon>
    </lineage>
</organism>
<dbReference type="GO" id="GO:1990841">
    <property type="term" value="F:promoter-specific chromatin binding"/>
    <property type="evidence" value="ECO:0007669"/>
    <property type="project" value="TreeGrafter"/>
</dbReference>
<evidence type="ECO:0000256" key="4">
    <source>
        <dbReference type="ARBA" id="ARBA00023242"/>
    </source>
</evidence>
<dbReference type="Proteomes" id="UP000316726">
    <property type="component" value="Chromosome 2"/>
</dbReference>